<dbReference type="RefSeq" id="XP_056471609.1">
    <property type="nucleotide sequence ID" value="XM_056620803.1"/>
</dbReference>
<evidence type="ECO:0000313" key="1">
    <source>
        <dbReference type="EMBL" id="KAJ5089627.1"/>
    </source>
</evidence>
<sequence>MLSEDVEKGIGNDTTATGASWEYLSVEGSPGLGLLTSQSHPWEGAATYVLTEWATGLRQASGVAGYGWNEWVLAPETGIAMGLNKSSSRVVTGSGDTLSVWWALHQTGLRVHADVPDGTKGTIRFRGSSKTFSAGHNQSATLTL</sequence>
<dbReference type="Proteomes" id="UP001149074">
    <property type="component" value="Unassembled WGS sequence"/>
</dbReference>
<dbReference type="Gene3D" id="2.60.420.10">
    <property type="entry name" value="Maltose phosphorylase, domain 3"/>
    <property type="match status" value="1"/>
</dbReference>
<keyword evidence="2" id="KW-1185">Reference proteome</keyword>
<dbReference type="OrthoDB" id="10036721at2759"/>
<dbReference type="AlphaFoldDB" id="A0A9W9K2E1"/>
<gene>
    <name evidence="1" type="ORF">N7532_008311</name>
</gene>
<reference evidence="1" key="2">
    <citation type="journal article" date="2023" name="IMA Fungus">
        <title>Comparative genomic study of the Penicillium genus elucidates a diverse pangenome and 15 lateral gene transfer events.</title>
        <authorList>
            <person name="Petersen C."/>
            <person name="Sorensen T."/>
            <person name="Nielsen M.R."/>
            <person name="Sondergaard T.E."/>
            <person name="Sorensen J.L."/>
            <person name="Fitzpatrick D.A."/>
            <person name="Frisvad J.C."/>
            <person name="Nielsen K.L."/>
        </authorList>
    </citation>
    <scope>NUCLEOTIDE SEQUENCE</scope>
    <source>
        <strain evidence="1">IBT 30761</strain>
    </source>
</reference>
<proteinExistence type="predicted"/>
<accession>A0A9W9K2E1</accession>
<dbReference type="EMBL" id="JAPQKI010000009">
    <property type="protein sequence ID" value="KAJ5089627.1"/>
    <property type="molecule type" value="Genomic_DNA"/>
</dbReference>
<evidence type="ECO:0000313" key="2">
    <source>
        <dbReference type="Proteomes" id="UP001149074"/>
    </source>
</evidence>
<protein>
    <submittedName>
        <fullName evidence="1">Uncharacterized protein</fullName>
    </submittedName>
</protein>
<organism evidence="1 2">
    <name type="scientific">Penicillium argentinense</name>
    <dbReference type="NCBI Taxonomy" id="1131581"/>
    <lineage>
        <taxon>Eukaryota</taxon>
        <taxon>Fungi</taxon>
        <taxon>Dikarya</taxon>
        <taxon>Ascomycota</taxon>
        <taxon>Pezizomycotina</taxon>
        <taxon>Eurotiomycetes</taxon>
        <taxon>Eurotiomycetidae</taxon>
        <taxon>Eurotiales</taxon>
        <taxon>Aspergillaceae</taxon>
        <taxon>Penicillium</taxon>
    </lineage>
</organism>
<dbReference type="PANTHER" id="PTHR34987">
    <property type="entry name" value="C, PUTATIVE (AFU_ORTHOLOGUE AFUA_3G02880)-RELATED"/>
    <property type="match status" value="1"/>
</dbReference>
<reference evidence="1" key="1">
    <citation type="submission" date="2022-11" db="EMBL/GenBank/DDBJ databases">
        <authorList>
            <person name="Petersen C."/>
        </authorList>
    </citation>
    <scope>NUCLEOTIDE SEQUENCE</scope>
    <source>
        <strain evidence="1">IBT 30761</strain>
    </source>
</reference>
<dbReference type="GeneID" id="81359782"/>
<comment type="caution">
    <text evidence="1">The sequence shown here is derived from an EMBL/GenBank/DDBJ whole genome shotgun (WGS) entry which is preliminary data.</text>
</comment>
<dbReference type="PANTHER" id="PTHR34987:SF4">
    <property type="entry name" value="ALPHA-L-RHAMNOSIDASE C-TERMINAL DOMAIN-CONTAINING PROTEIN"/>
    <property type="match status" value="1"/>
</dbReference>
<name>A0A9W9K2E1_9EURO</name>